<protein>
    <recommendedName>
        <fullName evidence="7">Sugar phosphate transporter domain-containing protein</fullName>
    </recommendedName>
</protein>
<feature type="transmembrane region" description="Helical" evidence="6">
    <location>
        <begin position="487"/>
        <end position="507"/>
    </location>
</feature>
<feature type="transmembrane region" description="Helical" evidence="6">
    <location>
        <begin position="312"/>
        <end position="328"/>
    </location>
</feature>
<dbReference type="EMBL" id="ASGP02000003">
    <property type="protein sequence ID" value="KAH9517908.1"/>
    <property type="molecule type" value="Genomic_DNA"/>
</dbReference>
<evidence type="ECO:0000256" key="4">
    <source>
        <dbReference type="ARBA" id="ARBA00023136"/>
    </source>
</evidence>
<feature type="transmembrane region" description="Helical" evidence="6">
    <location>
        <begin position="458"/>
        <end position="475"/>
    </location>
</feature>
<feature type="transmembrane region" description="Helical" evidence="6">
    <location>
        <begin position="513"/>
        <end position="536"/>
    </location>
</feature>
<evidence type="ECO:0000313" key="9">
    <source>
        <dbReference type="Proteomes" id="UP000790347"/>
    </source>
</evidence>
<dbReference type="AlphaFoldDB" id="A0A922I152"/>
<feature type="transmembrane region" description="Helical" evidence="6">
    <location>
        <begin position="388"/>
        <end position="408"/>
    </location>
</feature>
<feature type="compositionally biased region" description="Low complexity" evidence="5">
    <location>
        <begin position="541"/>
        <end position="561"/>
    </location>
</feature>
<feature type="region of interest" description="Disordered" evidence="5">
    <location>
        <begin position="541"/>
        <end position="573"/>
    </location>
</feature>
<evidence type="ECO:0000313" key="8">
    <source>
        <dbReference type="EMBL" id="KAH9517908.1"/>
    </source>
</evidence>
<gene>
    <name evidence="8" type="ORF">DERF_008526</name>
</gene>
<dbReference type="Proteomes" id="UP000790347">
    <property type="component" value="Unassembled WGS sequence"/>
</dbReference>
<dbReference type="InterPro" id="IPR004853">
    <property type="entry name" value="Sugar_P_trans_dom"/>
</dbReference>
<accession>A0A922I152</accession>
<feature type="compositionally biased region" description="Acidic residues" evidence="5">
    <location>
        <begin position="164"/>
        <end position="180"/>
    </location>
</feature>
<organism evidence="8 9">
    <name type="scientific">Dermatophagoides farinae</name>
    <name type="common">American house dust mite</name>
    <dbReference type="NCBI Taxonomy" id="6954"/>
    <lineage>
        <taxon>Eukaryota</taxon>
        <taxon>Metazoa</taxon>
        <taxon>Ecdysozoa</taxon>
        <taxon>Arthropoda</taxon>
        <taxon>Chelicerata</taxon>
        <taxon>Arachnida</taxon>
        <taxon>Acari</taxon>
        <taxon>Acariformes</taxon>
        <taxon>Sarcoptiformes</taxon>
        <taxon>Astigmata</taxon>
        <taxon>Psoroptidia</taxon>
        <taxon>Analgoidea</taxon>
        <taxon>Pyroglyphidae</taxon>
        <taxon>Dermatophagoidinae</taxon>
        <taxon>Dermatophagoides</taxon>
    </lineage>
</organism>
<comment type="caution">
    <text evidence="8">The sequence shown here is derived from an EMBL/GenBank/DDBJ whole genome shotgun (WGS) entry which is preliminary data.</text>
</comment>
<keyword evidence="3 6" id="KW-1133">Transmembrane helix</keyword>
<keyword evidence="2 6" id="KW-0812">Transmembrane</keyword>
<reference evidence="8" key="1">
    <citation type="submission" date="2013-05" db="EMBL/GenBank/DDBJ databases">
        <authorList>
            <person name="Yim A.K.Y."/>
            <person name="Chan T.F."/>
            <person name="Ji K.M."/>
            <person name="Liu X.Y."/>
            <person name="Zhou J.W."/>
            <person name="Li R.Q."/>
            <person name="Yang K.Y."/>
            <person name="Li J."/>
            <person name="Li M."/>
            <person name="Law P.T.W."/>
            <person name="Wu Y.L."/>
            <person name="Cai Z.L."/>
            <person name="Qin H."/>
            <person name="Bao Y."/>
            <person name="Leung R.K.K."/>
            <person name="Ng P.K.S."/>
            <person name="Zou J."/>
            <person name="Zhong X.J."/>
            <person name="Ran P.X."/>
            <person name="Zhong N.S."/>
            <person name="Liu Z.G."/>
            <person name="Tsui S.K.W."/>
        </authorList>
    </citation>
    <scope>NUCLEOTIDE SEQUENCE</scope>
    <source>
        <strain evidence="8">Derf</strain>
        <tissue evidence="8">Whole organism</tissue>
    </source>
</reference>
<feature type="transmembrane region" description="Helical" evidence="6">
    <location>
        <begin position="246"/>
        <end position="266"/>
    </location>
</feature>
<evidence type="ECO:0000256" key="1">
    <source>
        <dbReference type="ARBA" id="ARBA00004141"/>
    </source>
</evidence>
<dbReference type="InterPro" id="IPR050186">
    <property type="entry name" value="TPT_transporter"/>
</dbReference>
<keyword evidence="9" id="KW-1185">Reference proteome</keyword>
<proteinExistence type="predicted"/>
<sequence length="573" mass="65040">MSTIIHRHSTTTTTTLPSSINLNDYNAVNIDNDINKNHFEQDSNNNNSNVINDNSILQDDRFHQQQQQQSPMTTDENDNISHCQQQQQQMQMNTNFITDKRMIQYPVIKKECNNNHRHSIHHLHQNYLVIDTNHSNSVTKKIDPIMINGHQNRLSLPYVSLVPTDDDDDDNDVDDDEDVEGQTSEEKMEDELNSSSSSSCLKNAVEPINCNKIKIIRTRPKQSKFRISFMVLFKSCFCRGPMMMRVFSALFFAISSFLLVVINKIILTTYHFPSVMIVGLGQVLATIIVLNICRRIGLIKYPYYSRDVNVKISPLPIFFFGNLVAGLGSTKRLNLPMLTVLRRFTILMTMIGEYYILGITQSMTIKMTVFMMIGGAIIAASNDLAFDMMGYVCVLLNDIFSTFNGIYMKKKLDSRDLGKYGILYYNALFISIPLFLLSLCVDDWRQCFLEFEHWNSPWFVLAFLMSNIMGFVLMYSTALCTQYNSALTTTIVGCLKNILVTFIGMYIGGDYIFSIVNFIGLNISMIGSLIYSYVIFVHKSSQSSSSSSSTTSSTTTTTSSSLPDSKKQSTVKE</sequence>
<dbReference type="Pfam" id="PF03151">
    <property type="entry name" value="TPT"/>
    <property type="match status" value="1"/>
</dbReference>
<evidence type="ECO:0000256" key="3">
    <source>
        <dbReference type="ARBA" id="ARBA00022989"/>
    </source>
</evidence>
<evidence type="ECO:0000256" key="5">
    <source>
        <dbReference type="SAM" id="MobiDB-lite"/>
    </source>
</evidence>
<dbReference type="PANTHER" id="PTHR11132">
    <property type="entry name" value="SOLUTE CARRIER FAMILY 35"/>
    <property type="match status" value="1"/>
</dbReference>
<evidence type="ECO:0000256" key="2">
    <source>
        <dbReference type="ARBA" id="ARBA00022692"/>
    </source>
</evidence>
<feature type="transmembrane region" description="Helical" evidence="6">
    <location>
        <begin position="272"/>
        <end position="292"/>
    </location>
</feature>
<comment type="subcellular location">
    <subcellularLocation>
        <location evidence="1">Membrane</location>
        <topology evidence="1">Multi-pass membrane protein</topology>
    </subcellularLocation>
</comment>
<dbReference type="GO" id="GO:0016020">
    <property type="term" value="C:membrane"/>
    <property type="evidence" value="ECO:0007669"/>
    <property type="project" value="UniProtKB-SubCell"/>
</dbReference>
<name>A0A922I152_DERFA</name>
<reference evidence="8" key="2">
    <citation type="journal article" date="2022" name="Res Sq">
        <title>Comparative Genomics Reveals Insights into the Divergent Evolution of Astigmatic Mites and Household Pest Adaptations.</title>
        <authorList>
            <person name="Xiong Q."/>
            <person name="Wan A.T.-Y."/>
            <person name="Liu X.-Y."/>
            <person name="Fung C.S.-H."/>
            <person name="Xiao X."/>
            <person name="Malainual N."/>
            <person name="Hou J."/>
            <person name="Wang L."/>
            <person name="Wang M."/>
            <person name="Yang K."/>
            <person name="Cui Y."/>
            <person name="Leung E."/>
            <person name="Nong W."/>
            <person name="Shin S.-K."/>
            <person name="Au S."/>
            <person name="Jeong K.Y."/>
            <person name="Chew F.T."/>
            <person name="Hui J."/>
            <person name="Leung T.F."/>
            <person name="Tungtrongchitr A."/>
            <person name="Zhong N."/>
            <person name="Liu Z."/>
            <person name="Tsui S."/>
        </authorList>
    </citation>
    <scope>NUCLEOTIDE SEQUENCE</scope>
    <source>
        <strain evidence="8">Derf</strain>
        <tissue evidence="8">Whole organism</tissue>
    </source>
</reference>
<evidence type="ECO:0000256" key="6">
    <source>
        <dbReference type="SAM" id="Phobius"/>
    </source>
</evidence>
<feature type="compositionally biased region" description="Basic and acidic residues" evidence="5">
    <location>
        <begin position="564"/>
        <end position="573"/>
    </location>
</feature>
<feature type="domain" description="Sugar phosphate transporter" evidence="7">
    <location>
        <begin position="249"/>
        <end position="532"/>
    </location>
</feature>
<evidence type="ECO:0000259" key="7">
    <source>
        <dbReference type="Pfam" id="PF03151"/>
    </source>
</evidence>
<keyword evidence="4 6" id="KW-0472">Membrane</keyword>
<feature type="region of interest" description="Disordered" evidence="5">
    <location>
        <begin position="160"/>
        <end position="199"/>
    </location>
</feature>
<feature type="transmembrane region" description="Helical" evidence="6">
    <location>
        <begin position="420"/>
        <end position="438"/>
    </location>
</feature>